<dbReference type="PROSITE" id="PS01117">
    <property type="entry name" value="HTH_MARR_1"/>
    <property type="match status" value="1"/>
</dbReference>
<dbReference type="GO" id="GO:0006950">
    <property type="term" value="P:response to stress"/>
    <property type="evidence" value="ECO:0007669"/>
    <property type="project" value="TreeGrafter"/>
</dbReference>
<dbReference type="EMBL" id="QEKW01000036">
    <property type="protein sequence ID" value="PVY95474.1"/>
    <property type="molecule type" value="Genomic_DNA"/>
</dbReference>
<dbReference type="GO" id="GO:0003677">
    <property type="term" value="F:DNA binding"/>
    <property type="evidence" value="ECO:0007669"/>
    <property type="project" value="UniProtKB-KW"/>
</dbReference>
<dbReference type="Pfam" id="PF12802">
    <property type="entry name" value="MarR_2"/>
    <property type="match status" value="1"/>
</dbReference>
<dbReference type="Gene3D" id="1.10.10.10">
    <property type="entry name" value="Winged helix-like DNA-binding domain superfamily/Winged helix DNA-binding domain"/>
    <property type="match status" value="1"/>
</dbReference>
<keyword evidence="1" id="KW-0805">Transcription regulation</keyword>
<dbReference type="InterPro" id="IPR036388">
    <property type="entry name" value="WH-like_DNA-bd_sf"/>
</dbReference>
<keyword evidence="2" id="KW-0238">DNA-binding</keyword>
<dbReference type="PANTHER" id="PTHR33164:SF99">
    <property type="entry name" value="MARR FAMILY REGULATORY PROTEIN"/>
    <property type="match status" value="1"/>
</dbReference>
<protein>
    <submittedName>
        <fullName evidence="5">MarR family transcriptional regulator</fullName>
    </submittedName>
</protein>
<proteinExistence type="predicted"/>
<gene>
    <name evidence="5" type="ORF">C8D89_13611</name>
</gene>
<keyword evidence="3" id="KW-0804">Transcription</keyword>
<evidence type="ECO:0000256" key="3">
    <source>
        <dbReference type="ARBA" id="ARBA00023163"/>
    </source>
</evidence>
<dbReference type="SUPFAM" id="SSF46785">
    <property type="entry name" value="Winged helix' DNA-binding domain"/>
    <property type="match status" value="1"/>
</dbReference>
<dbReference type="InterPro" id="IPR036390">
    <property type="entry name" value="WH_DNA-bd_sf"/>
</dbReference>
<sequence length="167" mass="18616">MSTRIPVLAGQERPDNLVVQLREAFTALNDLVVPHLVERGFTDFRPAHGAVFQYLDDTGTTVSTLATRAQMTKQAMAELVGHLERTGYVVRVPDPDDRRAKRVLPTERGRAVVDAAQQLVPEIEERVERLLGATRLSQLRADLEVIRADFADHPRSPTPEDGLETAR</sequence>
<evidence type="ECO:0000259" key="4">
    <source>
        <dbReference type="PROSITE" id="PS50995"/>
    </source>
</evidence>
<comment type="caution">
    <text evidence="5">The sequence shown here is derived from an EMBL/GenBank/DDBJ whole genome shotgun (WGS) entry which is preliminary data.</text>
</comment>
<dbReference type="InterPro" id="IPR039422">
    <property type="entry name" value="MarR/SlyA-like"/>
</dbReference>
<name>A0A2U1E6A0_9PSEU</name>
<evidence type="ECO:0000256" key="2">
    <source>
        <dbReference type="ARBA" id="ARBA00023125"/>
    </source>
</evidence>
<evidence type="ECO:0000313" key="6">
    <source>
        <dbReference type="Proteomes" id="UP000245639"/>
    </source>
</evidence>
<evidence type="ECO:0000256" key="1">
    <source>
        <dbReference type="ARBA" id="ARBA00023015"/>
    </source>
</evidence>
<dbReference type="PROSITE" id="PS50995">
    <property type="entry name" value="HTH_MARR_2"/>
    <property type="match status" value="1"/>
</dbReference>
<feature type="domain" description="HTH marR-type" evidence="4">
    <location>
        <begin position="14"/>
        <end position="148"/>
    </location>
</feature>
<dbReference type="SMART" id="SM00347">
    <property type="entry name" value="HTH_MARR"/>
    <property type="match status" value="1"/>
</dbReference>
<evidence type="ECO:0000313" key="5">
    <source>
        <dbReference type="EMBL" id="PVY95474.1"/>
    </source>
</evidence>
<dbReference type="RefSeq" id="WP_116711529.1">
    <property type="nucleotide sequence ID" value="NZ_QEKW01000036.1"/>
</dbReference>
<dbReference type="AlphaFoldDB" id="A0A2U1E6A0"/>
<organism evidence="5 6">
    <name type="scientific">Actinomycetospora cinnamomea</name>
    <dbReference type="NCBI Taxonomy" id="663609"/>
    <lineage>
        <taxon>Bacteria</taxon>
        <taxon>Bacillati</taxon>
        <taxon>Actinomycetota</taxon>
        <taxon>Actinomycetes</taxon>
        <taxon>Pseudonocardiales</taxon>
        <taxon>Pseudonocardiaceae</taxon>
        <taxon>Actinomycetospora</taxon>
    </lineage>
</organism>
<accession>A0A2U1E6A0</accession>
<dbReference type="InterPro" id="IPR000835">
    <property type="entry name" value="HTH_MarR-typ"/>
</dbReference>
<reference evidence="5 6" key="1">
    <citation type="submission" date="2018-04" db="EMBL/GenBank/DDBJ databases">
        <title>Genomic Encyclopedia of Type Strains, Phase IV (KMG-IV): sequencing the most valuable type-strain genomes for metagenomic binning, comparative biology and taxonomic classification.</title>
        <authorList>
            <person name="Goeker M."/>
        </authorList>
    </citation>
    <scope>NUCLEOTIDE SEQUENCE [LARGE SCALE GENOMIC DNA]</scope>
    <source>
        <strain evidence="5 6">DSM 45771</strain>
    </source>
</reference>
<keyword evidence="6" id="KW-1185">Reference proteome</keyword>
<dbReference type="PANTHER" id="PTHR33164">
    <property type="entry name" value="TRANSCRIPTIONAL REGULATOR, MARR FAMILY"/>
    <property type="match status" value="1"/>
</dbReference>
<dbReference type="InterPro" id="IPR023187">
    <property type="entry name" value="Tscrpt_reg_MarR-type_CS"/>
</dbReference>
<dbReference type="OrthoDB" id="122135at2"/>
<dbReference type="Proteomes" id="UP000245639">
    <property type="component" value="Unassembled WGS sequence"/>
</dbReference>
<dbReference type="GO" id="GO:0003700">
    <property type="term" value="F:DNA-binding transcription factor activity"/>
    <property type="evidence" value="ECO:0007669"/>
    <property type="project" value="InterPro"/>
</dbReference>